<evidence type="ECO:0000256" key="1">
    <source>
        <dbReference type="ARBA" id="ARBA00005395"/>
    </source>
</evidence>
<keyword evidence="8" id="KW-1185">Reference proteome</keyword>
<dbReference type="EMBL" id="VHSG01000010">
    <property type="protein sequence ID" value="TQV80033.1"/>
    <property type="molecule type" value="Genomic_DNA"/>
</dbReference>
<comment type="caution">
    <text evidence="7">The sequence shown here is derived from an EMBL/GenBank/DDBJ whole genome shotgun (WGS) entry which is preliminary data.</text>
</comment>
<keyword evidence="4 5" id="KW-0012">Acyltransferase</keyword>
<dbReference type="InterPro" id="IPR006464">
    <property type="entry name" value="AcTrfase_RimI/Ard1"/>
</dbReference>
<comment type="subcellular location">
    <subcellularLocation>
        <location evidence="5">Cytoplasm</location>
    </subcellularLocation>
</comment>
<evidence type="ECO:0000256" key="3">
    <source>
        <dbReference type="ARBA" id="ARBA00022679"/>
    </source>
</evidence>
<organism evidence="7 8">
    <name type="scientific">Exilibacterium tricleocarpae</name>
    <dbReference type="NCBI Taxonomy" id="2591008"/>
    <lineage>
        <taxon>Bacteria</taxon>
        <taxon>Pseudomonadati</taxon>
        <taxon>Pseudomonadota</taxon>
        <taxon>Gammaproteobacteria</taxon>
        <taxon>Cellvibrionales</taxon>
        <taxon>Cellvibrionaceae</taxon>
        <taxon>Exilibacterium</taxon>
    </lineage>
</organism>
<dbReference type="Proteomes" id="UP000319732">
    <property type="component" value="Unassembled WGS sequence"/>
</dbReference>
<evidence type="ECO:0000256" key="4">
    <source>
        <dbReference type="ARBA" id="ARBA00023315"/>
    </source>
</evidence>
<feature type="binding site" evidence="5">
    <location>
        <position position="126"/>
    </location>
    <ligand>
        <name>acetyl-CoA</name>
        <dbReference type="ChEBI" id="CHEBI:57288"/>
    </ligand>
</feature>
<dbReference type="InterPro" id="IPR050680">
    <property type="entry name" value="YpeA/RimI_acetyltransf"/>
</dbReference>
<comment type="function">
    <text evidence="5">Acetylates the N-terminal alanine of ribosomal protein bS18.</text>
</comment>
<keyword evidence="2 5" id="KW-0963">Cytoplasm</keyword>
<evidence type="ECO:0000259" key="6">
    <source>
        <dbReference type="PROSITE" id="PS51186"/>
    </source>
</evidence>
<reference evidence="7 8" key="1">
    <citation type="submission" date="2019-06" db="EMBL/GenBank/DDBJ databases">
        <title>Whole genome sequence for Cellvibrionaceae sp. R142.</title>
        <authorList>
            <person name="Wang G."/>
        </authorList>
    </citation>
    <scope>NUCLEOTIDE SEQUENCE [LARGE SCALE GENOMIC DNA]</scope>
    <source>
        <strain evidence="7 8">R142</strain>
    </source>
</reference>
<dbReference type="InterPro" id="IPR000182">
    <property type="entry name" value="GNAT_dom"/>
</dbReference>
<dbReference type="SUPFAM" id="SSF55729">
    <property type="entry name" value="Acyl-CoA N-acyltransferases (Nat)"/>
    <property type="match status" value="1"/>
</dbReference>
<dbReference type="InterPro" id="IPR043690">
    <property type="entry name" value="RimI"/>
</dbReference>
<protein>
    <recommendedName>
        <fullName evidence="5">[Ribosomal protein bS18]-alanine N-acetyltransferase</fullName>
        <ecNumber evidence="5">2.3.1.266</ecNumber>
    </recommendedName>
</protein>
<dbReference type="PANTHER" id="PTHR43420:SF51">
    <property type="entry name" value="PEPTIDYL-LYSINE N-ACETYLTRANSFERASE YIAC"/>
    <property type="match status" value="1"/>
</dbReference>
<dbReference type="PROSITE" id="PS51186">
    <property type="entry name" value="GNAT"/>
    <property type="match status" value="1"/>
</dbReference>
<comment type="caution">
    <text evidence="5">Lacks conserved residue(s) required for the propagation of feature annotation.</text>
</comment>
<feature type="active site" description="Proton acceptor" evidence="5">
    <location>
        <position position="121"/>
    </location>
</feature>
<dbReference type="HAMAP" id="MF_02210">
    <property type="entry name" value="RimI"/>
    <property type="match status" value="1"/>
</dbReference>
<dbReference type="RefSeq" id="WP_142904133.1">
    <property type="nucleotide sequence ID" value="NZ_ML660092.1"/>
</dbReference>
<evidence type="ECO:0000256" key="2">
    <source>
        <dbReference type="ARBA" id="ARBA00022490"/>
    </source>
</evidence>
<comment type="catalytic activity">
    <reaction evidence="5">
        <text>N-terminal L-alanyl-[ribosomal protein bS18] + acetyl-CoA = N-terminal N(alpha)-acetyl-L-alanyl-[ribosomal protein bS18] + CoA + H(+)</text>
        <dbReference type="Rhea" id="RHEA:43756"/>
        <dbReference type="Rhea" id="RHEA-COMP:10676"/>
        <dbReference type="Rhea" id="RHEA-COMP:10677"/>
        <dbReference type="ChEBI" id="CHEBI:15378"/>
        <dbReference type="ChEBI" id="CHEBI:57287"/>
        <dbReference type="ChEBI" id="CHEBI:57288"/>
        <dbReference type="ChEBI" id="CHEBI:64718"/>
        <dbReference type="ChEBI" id="CHEBI:83683"/>
        <dbReference type="EC" id="2.3.1.266"/>
    </reaction>
</comment>
<feature type="domain" description="N-acetyltransferase" evidence="6">
    <location>
        <begin position="21"/>
        <end position="165"/>
    </location>
</feature>
<name>A0A545TS43_9GAMM</name>
<dbReference type="EC" id="2.3.1.266" evidence="5"/>
<feature type="active site" description="Proton donor" evidence="5">
    <location>
        <position position="133"/>
    </location>
</feature>
<accession>A0A545TS43</accession>
<keyword evidence="3 5" id="KW-0808">Transferase</keyword>
<comment type="similarity">
    <text evidence="1 5">Belongs to the acetyltransferase family. RimI subfamily.</text>
</comment>
<dbReference type="AlphaFoldDB" id="A0A545TS43"/>
<dbReference type="GO" id="GO:0005737">
    <property type="term" value="C:cytoplasm"/>
    <property type="evidence" value="ECO:0007669"/>
    <property type="project" value="UniProtKB-SubCell"/>
</dbReference>
<dbReference type="NCBIfam" id="TIGR01575">
    <property type="entry name" value="rimI"/>
    <property type="match status" value="1"/>
</dbReference>
<sequence length="169" mass="17717">MTAPSNSSRTYSRTTAKGAVVILRPMTAADLDVVAAIEASVHSHPWSRDSFTSSLAAGHDCWVAEAGQRPLGYLVAAAGGGEAELLNISVAAADQGQGIGAVLLDFVVAQVAPKAELLFLEVRPSNAAAIDLYHSRGFNEVGVRPNYYPRGGGREDALIFARVLSGDEH</sequence>
<dbReference type="PANTHER" id="PTHR43420">
    <property type="entry name" value="ACETYLTRANSFERASE"/>
    <property type="match status" value="1"/>
</dbReference>
<dbReference type="InterPro" id="IPR016181">
    <property type="entry name" value="Acyl_CoA_acyltransferase"/>
</dbReference>
<evidence type="ECO:0000313" key="8">
    <source>
        <dbReference type="Proteomes" id="UP000319732"/>
    </source>
</evidence>
<gene>
    <name evidence="5 7" type="primary">rimI</name>
    <name evidence="7" type="ORF">FKG94_10185</name>
</gene>
<dbReference type="Gene3D" id="3.40.630.30">
    <property type="match status" value="1"/>
</dbReference>
<dbReference type="OrthoDB" id="9796919at2"/>
<evidence type="ECO:0000313" key="7">
    <source>
        <dbReference type="EMBL" id="TQV80033.1"/>
    </source>
</evidence>
<dbReference type="GO" id="GO:0008999">
    <property type="term" value="F:protein-N-terminal-alanine acetyltransferase activity"/>
    <property type="evidence" value="ECO:0007669"/>
    <property type="project" value="UniProtKB-UniRule"/>
</dbReference>
<proteinExistence type="inferred from homology"/>
<evidence type="ECO:0000256" key="5">
    <source>
        <dbReference type="HAMAP-Rule" id="MF_02210"/>
    </source>
</evidence>
<dbReference type="Pfam" id="PF00583">
    <property type="entry name" value="Acetyltransf_1"/>
    <property type="match status" value="1"/>
</dbReference>
<dbReference type="CDD" id="cd04301">
    <property type="entry name" value="NAT_SF"/>
    <property type="match status" value="1"/>
</dbReference>